<dbReference type="InterPro" id="IPR045851">
    <property type="entry name" value="AMP-bd_C_sf"/>
</dbReference>
<evidence type="ECO:0000259" key="1">
    <source>
        <dbReference type="Pfam" id="PF00501"/>
    </source>
</evidence>
<dbReference type="RefSeq" id="WP_018746784.1">
    <property type="nucleotide sequence ID" value="NZ_BSOZ01000034.1"/>
</dbReference>
<feature type="domain" description="AMP-dependent synthetase/ligase" evidence="1">
    <location>
        <begin position="186"/>
        <end position="310"/>
    </location>
</feature>
<dbReference type="GO" id="GO:0016874">
    <property type="term" value="F:ligase activity"/>
    <property type="evidence" value="ECO:0007669"/>
    <property type="project" value="UniProtKB-KW"/>
</dbReference>
<dbReference type="EMBL" id="BSOZ01000034">
    <property type="protein sequence ID" value="GLS05071.1"/>
    <property type="molecule type" value="Genomic_DNA"/>
</dbReference>
<organism evidence="2 3">
    <name type="scientific">Chitiniphilus shinanonensis</name>
    <dbReference type="NCBI Taxonomy" id="553088"/>
    <lineage>
        <taxon>Bacteria</taxon>
        <taxon>Pseudomonadati</taxon>
        <taxon>Pseudomonadota</taxon>
        <taxon>Betaproteobacteria</taxon>
        <taxon>Neisseriales</taxon>
        <taxon>Chitinibacteraceae</taxon>
        <taxon>Chitiniphilus</taxon>
    </lineage>
</organism>
<proteinExistence type="predicted"/>
<gene>
    <name evidence="2" type="ORF">GCM10007860_22210</name>
</gene>
<name>A0ABQ6BUR0_9NEIS</name>
<comment type="caution">
    <text evidence="2">The sequence shown here is derived from an EMBL/GenBank/DDBJ whole genome shotgun (WGS) entry which is preliminary data.</text>
</comment>
<dbReference type="Gene3D" id="3.30.300.30">
    <property type="match status" value="1"/>
</dbReference>
<keyword evidence="2" id="KW-0436">Ligase</keyword>
<keyword evidence="3" id="KW-1185">Reference proteome</keyword>
<protein>
    <submittedName>
        <fullName evidence="2">Phenylacetate-coenzyme A ligase</fullName>
    </submittedName>
</protein>
<evidence type="ECO:0000313" key="3">
    <source>
        <dbReference type="Proteomes" id="UP001156836"/>
    </source>
</evidence>
<dbReference type="Gene3D" id="3.40.50.12780">
    <property type="entry name" value="N-terminal domain of ligase-like"/>
    <property type="match status" value="1"/>
</dbReference>
<dbReference type="InterPro" id="IPR042099">
    <property type="entry name" value="ANL_N_sf"/>
</dbReference>
<dbReference type="PANTHER" id="PTHR43845">
    <property type="entry name" value="BLR5969 PROTEIN"/>
    <property type="match status" value="1"/>
</dbReference>
<dbReference type="PANTHER" id="PTHR43845:SF1">
    <property type="entry name" value="BLR5969 PROTEIN"/>
    <property type="match status" value="1"/>
</dbReference>
<dbReference type="InterPro" id="IPR000873">
    <property type="entry name" value="AMP-dep_synth/lig_dom"/>
</dbReference>
<dbReference type="Proteomes" id="UP001156836">
    <property type="component" value="Unassembled WGS sequence"/>
</dbReference>
<sequence length="468" mass="52290">MYAIFKEDALNLARAVYTEHAQFEQQALSEADLRASRERRLEQVLQHVCEHSAFYRQHLGGQVLAASAQGRRVGIEQLPFTTKDHLRERGWDMVSAPLGKAWVYYETTGTTGKATPCPRSEIDSIYNNTPLILRYRQILKQHGAEHIVGVMGPTEVHSTGDTFEDVMRSLDFPVVKMWPRSPVIGNQRAATLIEDLKITALVCTPAVAISLAKHFLAQGKDPKHTSVRVLFTLGELSTPQLLRNLGSVWGAEVYNCMYASQEASIMAVARPDHQLYTVPLNNLYELLDPDTGTPIDVASHDEEYTGELTITHLYPGQKPLVRYRTGDMMRVRRQPDHTWQVTPIGRVRDRLILNGRNVCAYDIEAALLEHLDGCLDYQIAIEQHDGTDRIAVVVANHAPGNLVLDTERAARHMLDALGVPVRIEVGETDAITGTSAMVSWKAARVHDRRVADDHERQAALKSFANRGA</sequence>
<evidence type="ECO:0000313" key="2">
    <source>
        <dbReference type="EMBL" id="GLS05071.1"/>
    </source>
</evidence>
<dbReference type="SUPFAM" id="SSF56801">
    <property type="entry name" value="Acetyl-CoA synthetase-like"/>
    <property type="match status" value="1"/>
</dbReference>
<accession>A0ABQ6BUR0</accession>
<reference evidence="3" key="1">
    <citation type="journal article" date="2019" name="Int. J. Syst. Evol. Microbiol.">
        <title>The Global Catalogue of Microorganisms (GCM) 10K type strain sequencing project: providing services to taxonomists for standard genome sequencing and annotation.</title>
        <authorList>
            <consortium name="The Broad Institute Genomics Platform"/>
            <consortium name="The Broad Institute Genome Sequencing Center for Infectious Disease"/>
            <person name="Wu L."/>
            <person name="Ma J."/>
        </authorList>
    </citation>
    <scope>NUCLEOTIDE SEQUENCE [LARGE SCALE GENOMIC DNA]</scope>
    <source>
        <strain evidence="3">NBRC 104970</strain>
    </source>
</reference>
<dbReference type="Pfam" id="PF00501">
    <property type="entry name" value="AMP-binding"/>
    <property type="match status" value="1"/>
</dbReference>